<evidence type="ECO:0000313" key="3">
    <source>
        <dbReference type="EMBL" id="MDR7319902.1"/>
    </source>
</evidence>
<evidence type="ECO:0008006" key="5">
    <source>
        <dbReference type="Google" id="ProtNLM"/>
    </source>
</evidence>
<dbReference type="InterPro" id="IPR007523">
    <property type="entry name" value="NDUFAF3/AAMDC"/>
</dbReference>
<dbReference type="GO" id="GO:0005737">
    <property type="term" value="C:cytoplasm"/>
    <property type="evidence" value="ECO:0007669"/>
    <property type="project" value="UniProtKB-SubCell"/>
</dbReference>
<accession>A0AAE4CPW6</accession>
<sequence length="118" mass="12488">MTAITVEWGIVRVPGTGEFKDAKLWPGGAREWDWSETGTRHRPGVQPADAEELLEHGATTVILSTGMDGVLQVPDATADSLRQRGVVVHVLETRAAVALYTELSGGGTPVGALIHSTC</sequence>
<dbReference type="RefSeq" id="WP_310407865.1">
    <property type="nucleotide sequence ID" value="NZ_JAVDYC010000001.1"/>
</dbReference>
<dbReference type="Pfam" id="PF04430">
    <property type="entry name" value="DUF498"/>
    <property type="match status" value="1"/>
</dbReference>
<dbReference type="SUPFAM" id="SSF64076">
    <property type="entry name" value="MTH938-like"/>
    <property type="match status" value="1"/>
</dbReference>
<keyword evidence="2" id="KW-0963">Cytoplasm</keyword>
<comment type="caution">
    <text evidence="3">The sequence shown here is derived from an EMBL/GenBank/DDBJ whole genome shotgun (WGS) entry which is preliminary data.</text>
</comment>
<proteinExistence type="predicted"/>
<dbReference type="AlphaFoldDB" id="A0AAE4CPW6"/>
<dbReference type="PANTHER" id="PTHR15811">
    <property type="entry name" value="MTH938 DOMAIN-CONTAINING PROTEIN"/>
    <property type="match status" value="1"/>
</dbReference>
<dbReference type="InterPro" id="IPR036748">
    <property type="entry name" value="MTH938-like_sf"/>
</dbReference>
<dbReference type="CDD" id="cd05126">
    <property type="entry name" value="Mth938"/>
    <property type="match status" value="1"/>
</dbReference>
<comment type="subcellular location">
    <subcellularLocation>
        <location evidence="1">Cytoplasm</location>
    </subcellularLocation>
</comment>
<protein>
    <recommendedName>
        <fullName evidence="5">Mth938-like domain-containing protein</fullName>
    </recommendedName>
</protein>
<organism evidence="3 4">
    <name type="scientific">Catenuloplanes niger</name>
    <dbReference type="NCBI Taxonomy" id="587534"/>
    <lineage>
        <taxon>Bacteria</taxon>
        <taxon>Bacillati</taxon>
        <taxon>Actinomycetota</taxon>
        <taxon>Actinomycetes</taxon>
        <taxon>Micromonosporales</taxon>
        <taxon>Micromonosporaceae</taxon>
        <taxon>Catenuloplanes</taxon>
    </lineage>
</organism>
<dbReference type="FunFam" id="3.40.1230.10:FF:000001">
    <property type="entry name" value="Adipogenesis-associated, Mth938 domain-containing"/>
    <property type="match status" value="1"/>
</dbReference>
<reference evidence="3 4" key="1">
    <citation type="submission" date="2023-07" db="EMBL/GenBank/DDBJ databases">
        <title>Sequencing the genomes of 1000 actinobacteria strains.</title>
        <authorList>
            <person name="Klenk H.-P."/>
        </authorList>
    </citation>
    <scope>NUCLEOTIDE SEQUENCE [LARGE SCALE GENOMIC DNA]</scope>
    <source>
        <strain evidence="3 4">DSM 44711</strain>
    </source>
</reference>
<dbReference type="Gene3D" id="3.40.1230.10">
    <property type="entry name" value="MTH938-like"/>
    <property type="match status" value="1"/>
</dbReference>
<evidence type="ECO:0000256" key="1">
    <source>
        <dbReference type="ARBA" id="ARBA00004496"/>
    </source>
</evidence>
<dbReference type="EMBL" id="JAVDYC010000001">
    <property type="protein sequence ID" value="MDR7319902.1"/>
    <property type="molecule type" value="Genomic_DNA"/>
</dbReference>
<evidence type="ECO:0000256" key="2">
    <source>
        <dbReference type="ARBA" id="ARBA00022490"/>
    </source>
</evidence>
<dbReference type="InterPro" id="IPR034096">
    <property type="entry name" value="AAMDC"/>
</dbReference>
<gene>
    <name evidence="3" type="ORF">J2S44_000152</name>
</gene>
<evidence type="ECO:0000313" key="4">
    <source>
        <dbReference type="Proteomes" id="UP001183629"/>
    </source>
</evidence>
<dbReference type="Proteomes" id="UP001183629">
    <property type="component" value="Unassembled WGS sequence"/>
</dbReference>
<keyword evidence="4" id="KW-1185">Reference proteome</keyword>
<name>A0AAE4CPW6_9ACTN</name>
<dbReference type="PANTHER" id="PTHR15811:SF5">
    <property type="entry name" value="MTH938 DOMAIN-CONTAINING PROTEIN"/>
    <property type="match status" value="1"/>
</dbReference>